<keyword evidence="2" id="KW-1185">Reference proteome</keyword>
<sequence>MQYFLELLISIMANIAAYFVCKRLDGDKNDSKLCSLIEFIQIIKGQVSSFYQLLISKHYFIIP</sequence>
<organism evidence="1 2">
    <name type="scientific">Vagococcus carniphilus</name>
    <dbReference type="NCBI Taxonomy" id="218144"/>
    <lineage>
        <taxon>Bacteria</taxon>
        <taxon>Bacillati</taxon>
        <taxon>Bacillota</taxon>
        <taxon>Bacilli</taxon>
        <taxon>Lactobacillales</taxon>
        <taxon>Enterococcaceae</taxon>
        <taxon>Vagococcus</taxon>
    </lineage>
</organism>
<dbReference type="EMBL" id="NGKB01000001">
    <property type="protein sequence ID" value="RSU16672.1"/>
    <property type="molecule type" value="Genomic_DNA"/>
</dbReference>
<dbReference type="Proteomes" id="UP000288028">
    <property type="component" value="Unassembled WGS sequence"/>
</dbReference>
<comment type="caution">
    <text evidence="1">The sequence shown here is derived from an EMBL/GenBank/DDBJ whole genome shotgun (WGS) entry which is preliminary data.</text>
</comment>
<evidence type="ECO:0000313" key="2">
    <source>
        <dbReference type="Proteomes" id="UP000288028"/>
    </source>
</evidence>
<gene>
    <name evidence="1" type="ORF">CBF28_00360</name>
</gene>
<dbReference type="AlphaFoldDB" id="A0A430B8L4"/>
<name>A0A430B8L4_9ENTE</name>
<evidence type="ECO:0000313" key="1">
    <source>
        <dbReference type="EMBL" id="RSU16672.1"/>
    </source>
</evidence>
<accession>A0A430B8L4</accession>
<reference evidence="1 2" key="1">
    <citation type="submission" date="2017-05" db="EMBL/GenBank/DDBJ databases">
        <title>Vagococcus spp. assemblies.</title>
        <authorList>
            <person name="Gulvik C.A."/>
        </authorList>
    </citation>
    <scope>NUCLEOTIDE SEQUENCE [LARGE SCALE GENOMIC DNA]</scope>
    <source>
        <strain evidence="1 2">SS1714</strain>
    </source>
</reference>
<protein>
    <submittedName>
        <fullName evidence="1">Uncharacterized protein</fullName>
    </submittedName>
</protein>
<proteinExistence type="predicted"/>